<dbReference type="InterPro" id="IPR036038">
    <property type="entry name" value="Aminotransferase-like"/>
</dbReference>
<keyword evidence="2" id="KW-0808">Transferase</keyword>
<name>A0A0A0M632_9GAMM</name>
<accession>A0A0A0M632</accession>
<dbReference type="RefSeq" id="WP_197050245.1">
    <property type="nucleotide sequence ID" value="NZ_AVBH01000239.1"/>
</dbReference>
<evidence type="ECO:0000313" key="2">
    <source>
        <dbReference type="EMBL" id="KGO97689.1"/>
    </source>
</evidence>
<dbReference type="Pfam" id="PF01063">
    <property type="entry name" value="Aminotran_4"/>
    <property type="match status" value="1"/>
</dbReference>
<dbReference type="PANTHER" id="PTHR42743:SF2">
    <property type="entry name" value="AMINODEOXYCHORISMATE LYASE"/>
    <property type="match status" value="1"/>
</dbReference>
<keyword evidence="3" id="KW-1185">Reference proteome</keyword>
<reference evidence="2 3" key="1">
    <citation type="submission" date="2013-08" db="EMBL/GenBank/DDBJ databases">
        <title>Genomic analysis of Lysobacter defluvii.</title>
        <authorList>
            <person name="Wang Q."/>
            <person name="Wang G."/>
        </authorList>
    </citation>
    <scope>NUCLEOTIDE SEQUENCE [LARGE SCALE GENOMIC DNA]</scope>
    <source>
        <strain evidence="2 3">IMMIB APB-9</strain>
    </source>
</reference>
<organism evidence="2 3">
    <name type="scientific">Lysobacter defluvii IMMIB APB-9 = DSM 18482</name>
    <dbReference type="NCBI Taxonomy" id="1385515"/>
    <lineage>
        <taxon>Bacteria</taxon>
        <taxon>Pseudomonadati</taxon>
        <taxon>Pseudomonadota</taxon>
        <taxon>Gammaproteobacteria</taxon>
        <taxon>Lysobacterales</taxon>
        <taxon>Lysobacteraceae</taxon>
        <taxon>Novilysobacter</taxon>
    </lineage>
</organism>
<evidence type="ECO:0000313" key="3">
    <source>
        <dbReference type="Proteomes" id="UP000030003"/>
    </source>
</evidence>
<dbReference type="GO" id="GO:0008696">
    <property type="term" value="F:4-amino-4-deoxychorismate lyase activity"/>
    <property type="evidence" value="ECO:0007669"/>
    <property type="project" value="TreeGrafter"/>
</dbReference>
<sequence>EPAWVLSRHESPPPPPERGLGLRWCTTRLAAQPLLAGLKHCNRLEQVLARLELRGGGDDEGLLLGEEGEVVSAISANLFILRGGRWWTPPVDRCGVAGVCRGWLLEQGLAGERRLDREAVEQAEAVVLTNAVRGILPVSGLGTRRWSPHPRTGALRAALAAAHPAFADS</sequence>
<dbReference type="SUPFAM" id="SSF56752">
    <property type="entry name" value="D-aminoacid aminotransferase-like PLP-dependent enzymes"/>
    <property type="match status" value="1"/>
</dbReference>
<dbReference type="eggNOG" id="COG0115">
    <property type="taxonomic scope" value="Bacteria"/>
</dbReference>
<comment type="similarity">
    <text evidence="1">Belongs to the class-IV pyridoxal-phosphate-dependent aminotransferase family.</text>
</comment>
<dbReference type="InterPro" id="IPR050571">
    <property type="entry name" value="Class-IV_PLP-Dep_Aminotrnsfr"/>
</dbReference>
<dbReference type="EMBL" id="AVBH01000239">
    <property type="protein sequence ID" value="KGO97689.1"/>
    <property type="molecule type" value="Genomic_DNA"/>
</dbReference>
<feature type="non-terminal residue" evidence="2">
    <location>
        <position position="1"/>
    </location>
</feature>
<dbReference type="Gene3D" id="3.20.10.10">
    <property type="entry name" value="D-amino Acid Aminotransferase, subunit A, domain 2"/>
    <property type="match status" value="1"/>
</dbReference>
<dbReference type="AlphaFoldDB" id="A0A0A0M632"/>
<keyword evidence="2" id="KW-0032">Aminotransferase</keyword>
<dbReference type="InterPro" id="IPR001544">
    <property type="entry name" value="Aminotrans_IV"/>
</dbReference>
<gene>
    <name evidence="2" type="ORF">N791_08615</name>
</gene>
<protein>
    <submittedName>
        <fullName evidence="2">Aminotransferase class IV</fullName>
    </submittedName>
</protein>
<dbReference type="GO" id="GO:0005829">
    <property type="term" value="C:cytosol"/>
    <property type="evidence" value="ECO:0007669"/>
    <property type="project" value="TreeGrafter"/>
</dbReference>
<dbReference type="InterPro" id="IPR043132">
    <property type="entry name" value="BCAT-like_C"/>
</dbReference>
<dbReference type="STRING" id="1385515.GCA_000423325_02327"/>
<evidence type="ECO:0000256" key="1">
    <source>
        <dbReference type="ARBA" id="ARBA00009320"/>
    </source>
</evidence>
<dbReference type="PANTHER" id="PTHR42743">
    <property type="entry name" value="AMINO-ACID AMINOTRANSFERASE"/>
    <property type="match status" value="1"/>
</dbReference>
<proteinExistence type="inferred from homology"/>
<dbReference type="Proteomes" id="UP000030003">
    <property type="component" value="Unassembled WGS sequence"/>
</dbReference>
<dbReference type="GO" id="GO:0008153">
    <property type="term" value="P:4-aminobenzoate biosynthetic process"/>
    <property type="evidence" value="ECO:0007669"/>
    <property type="project" value="TreeGrafter"/>
</dbReference>
<dbReference type="GO" id="GO:0008483">
    <property type="term" value="F:transaminase activity"/>
    <property type="evidence" value="ECO:0007669"/>
    <property type="project" value="UniProtKB-KW"/>
</dbReference>
<comment type="caution">
    <text evidence="2">The sequence shown here is derived from an EMBL/GenBank/DDBJ whole genome shotgun (WGS) entry which is preliminary data.</text>
</comment>